<dbReference type="InterPro" id="IPR027417">
    <property type="entry name" value="P-loop_NTPase"/>
</dbReference>
<keyword evidence="3" id="KW-1185">Reference proteome</keyword>
<evidence type="ECO:0000313" key="2">
    <source>
        <dbReference type="EMBL" id="KYC39033.1"/>
    </source>
</evidence>
<dbReference type="STRING" id="128403.WA1_34150"/>
<comment type="caution">
    <text evidence="2">The sequence shown here is derived from an EMBL/GenBank/DDBJ whole genome shotgun (WGS) entry which is preliminary data.</text>
</comment>
<organism evidence="2 3">
    <name type="scientific">Scytonema hofmannii PCC 7110</name>
    <dbReference type="NCBI Taxonomy" id="128403"/>
    <lineage>
        <taxon>Bacteria</taxon>
        <taxon>Bacillati</taxon>
        <taxon>Cyanobacteriota</taxon>
        <taxon>Cyanophyceae</taxon>
        <taxon>Nostocales</taxon>
        <taxon>Scytonemataceae</taxon>
        <taxon>Scytonema</taxon>
    </lineage>
</organism>
<dbReference type="Gene3D" id="3.40.50.300">
    <property type="entry name" value="P-loop containing nucleotide triphosphate hydrolases"/>
    <property type="match status" value="1"/>
</dbReference>
<dbReference type="Proteomes" id="UP000076925">
    <property type="component" value="Unassembled WGS sequence"/>
</dbReference>
<proteinExistence type="predicted"/>
<protein>
    <submittedName>
        <fullName evidence="2">ATP-binding protein</fullName>
    </submittedName>
</protein>
<dbReference type="RefSeq" id="WP_017743571.1">
    <property type="nucleotide sequence ID" value="NZ_KQ976354.1"/>
</dbReference>
<keyword evidence="2" id="KW-0547">Nucleotide-binding</keyword>
<dbReference type="InterPro" id="IPR041685">
    <property type="entry name" value="AAA_GajA/Old/RecF-like"/>
</dbReference>
<reference evidence="2 3" key="1">
    <citation type="journal article" date="2013" name="Genome Biol. Evol.">
        <title>Genomes of Stigonematalean cyanobacteria (subsection V) and the evolution of oxygenic photosynthesis from prokaryotes to plastids.</title>
        <authorList>
            <person name="Dagan T."/>
            <person name="Roettger M."/>
            <person name="Stucken K."/>
            <person name="Landan G."/>
            <person name="Koch R."/>
            <person name="Major P."/>
            <person name="Gould S.B."/>
            <person name="Goremykin V.V."/>
            <person name="Rippka R."/>
            <person name="Tandeau de Marsac N."/>
            <person name="Gugger M."/>
            <person name="Lockhart P.J."/>
            <person name="Allen J.F."/>
            <person name="Brune I."/>
            <person name="Maus I."/>
            <person name="Puhler A."/>
            <person name="Martin W.F."/>
        </authorList>
    </citation>
    <scope>NUCLEOTIDE SEQUENCE [LARGE SCALE GENOMIC DNA]</scope>
    <source>
        <strain evidence="2 3">PCC 7110</strain>
    </source>
</reference>
<dbReference type="SUPFAM" id="SSF52540">
    <property type="entry name" value="P-loop containing nucleoside triphosphate hydrolases"/>
    <property type="match status" value="1"/>
</dbReference>
<dbReference type="GO" id="GO:0005524">
    <property type="term" value="F:ATP binding"/>
    <property type="evidence" value="ECO:0007669"/>
    <property type="project" value="UniProtKB-KW"/>
</dbReference>
<dbReference type="AlphaFoldDB" id="A0A139X305"/>
<keyword evidence="2" id="KW-0067">ATP-binding</keyword>
<dbReference type="SMART" id="SM00382">
    <property type="entry name" value="AAA"/>
    <property type="match status" value="1"/>
</dbReference>
<feature type="domain" description="AAA+ ATPase" evidence="1">
    <location>
        <begin position="23"/>
        <end position="357"/>
    </location>
</feature>
<dbReference type="Pfam" id="PF13175">
    <property type="entry name" value="AAA_15"/>
    <property type="match status" value="1"/>
</dbReference>
<dbReference type="InterPro" id="IPR051396">
    <property type="entry name" value="Bact_Antivir_Def_Nuclease"/>
</dbReference>
<dbReference type="PANTHER" id="PTHR43581:SF4">
    <property type="entry name" value="ATP_GTP PHOSPHATASE"/>
    <property type="match status" value="1"/>
</dbReference>
<gene>
    <name evidence="2" type="ORF">WA1_34150</name>
</gene>
<dbReference type="PANTHER" id="PTHR43581">
    <property type="entry name" value="ATP/GTP PHOSPHATASE"/>
    <property type="match status" value="1"/>
</dbReference>
<evidence type="ECO:0000313" key="3">
    <source>
        <dbReference type="Proteomes" id="UP000076925"/>
    </source>
</evidence>
<dbReference type="EMBL" id="ANNX02000036">
    <property type="protein sequence ID" value="KYC39033.1"/>
    <property type="molecule type" value="Genomic_DNA"/>
</dbReference>
<sequence>MRLKKLHIQNFRGLREVILNFPQTNLIVLIGINGAGKSSVLDCMAIMLAQFVARLRNSKKVEVRLTENDINIHSDFTANTITILTGERESLSWRMVQERVYRQNPSNYDEINNYIKRLQENFKKQPNLNLPVMVYYQTHRMVLKNPYTLNSKGSKKAKKEVHYQFYAYEKAFSTGVNNFQDFFDWFKEEEDYENEIRLRGNSDYRNPKLEIVRRAIINFLERFSNSHFSDLRVVRSITERNANFDQISSQPSLTITKNSQDLRLEQLSDGEKMLLMLVTDLARRLAIANPSSNDALSGEGIVLIDEIDLHLHPQWQRTVIRSLTQTFPNCQFIVTTHSPQVLSGVRRENVFILENSQLIENTPHTYGKDSNSILYELMNVKERPDEVQQQIDSCFQLIDDGRLEDAKSALHKLSDLLGEDDSEVVRANTLIGFLE</sequence>
<dbReference type="InterPro" id="IPR003593">
    <property type="entry name" value="AAA+_ATPase"/>
</dbReference>
<accession>A0A139X305</accession>
<dbReference type="OrthoDB" id="9784297at2"/>
<name>A0A139X305_9CYAN</name>
<evidence type="ECO:0000259" key="1">
    <source>
        <dbReference type="SMART" id="SM00382"/>
    </source>
</evidence>